<dbReference type="AlphaFoldDB" id="A0A329C6I3"/>
<evidence type="ECO:0000313" key="2">
    <source>
        <dbReference type="Proteomes" id="UP000248918"/>
    </source>
</evidence>
<gene>
    <name evidence="1" type="ORF">BX591_1102</name>
</gene>
<dbReference type="NCBIfam" id="NF047539">
    <property type="entry name" value="XAC2610_fam"/>
    <property type="match status" value="1"/>
</dbReference>
<name>A0A329C6I3_9BURK</name>
<dbReference type="OrthoDB" id="8431028at2"/>
<dbReference type="RefSeq" id="WP_111932507.1">
    <property type="nucleotide sequence ID" value="NZ_CADFFP010000007.1"/>
</dbReference>
<comment type="caution">
    <text evidence="1">The sequence shown here is derived from an EMBL/GenBank/DDBJ whole genome shotgun (WGS) entry which is preliminary data.</text>
</comment>
<sequence length="274" mass="29384">MADSEYAGPVTFAVGDGVTAKAVQIDDSHIGISVLPGGATTRFEIDSEGDGGTDPHFETADYNFDGHRDLAFVTQYGMVNESYRIFVYDVAARRFVELPIPAGKNQPTGNCGGLTGISVKAAERTLYSACRSGPIWYTDAYRFDTAGKLYLYQSSADITDEVLQTHLDGEVDTGGGPVSQLLTYSSAGKIISRQLQAYGGGKANLHVDVARLPLHDAPTETQAHRYLVKGDIARADEISGDARWIKIQYRNPRKGAIDGWVKVSDLGGAADGGQ</sequence>
<reference evidence="1 2" key="1">
    <citation type="submission" date="2018-06" db="EMBL/GenBank/DDBJ databases">
        <title>Genomic Encyclopedia of Type Strains, Phase III (KMG-III): the genomes of soil and plant-associated and newly described type strains.</title>
        <authorList>
            <person name="Whitman W."/>
        </authorList>
    </citation>
    <scope>NUCLEOTIDE SEQUENCE [LARGE SCALE GENOMIC DNA]</scope>
    <source>
        <strain evidence="1 2">LMG 23644</strain>
    </source>
</reference>
<dbReference type="Proteomes" id="UP000248918">
    <property type="component" value="Unassembled WGS sequence"/>
</dbReference>
<dbReference type="InterPro" id="IPR058087">
    <property type="entry name" value="XAC2610_dom"/>
</dbReference>
<protein>
    <submittedName>
        <fullName evidence="1">Uncharacterized protein</fullName>
    </submittedName>
</protein>
<evidence type="ECO:0000313" key="1">
    <source>
        <dbReference type="EMBL" id="RAS29727.1"/>
    </source>
</evidence>
<accession>A0A329C6I3</accession>
<dbReference type="EMBL" id="QLTK01000010">
    <property type="protein sequence ID" value="RAS29727.1"/>
    <property type="molecule type" value="Genomic_DNA"/>
</dbReference>
<organism evidence="1 2">
    <name type="scientific">Paraburkholderia bryophila</name>
    <dbReference type="NCBI Taxonomy" id="420952"/>
    <lineage>
        <taxon>Bacteria</taxon>
        <taxon>Pseudomonadati</taxon>
        <taxon>Pseudomonadota</taxon>
        <taxon>Betaproteobacteria</taxon>
        <taxon>Burkholderiales</taxon>
        <taxon>Burkholderiaceae</taxon>
        <taxon>Paraburkholderia</taxon>
    </lineage>
</organism>
<proteinExistence type="predicted"/>